<evidence type="ECO:0000256" key="7">
    <source>
        <dbReference type="ARBA" id="ARBA00023049"/>
    </source>
</evidence>
<organism evidence="11 12">
    <name type="scientific">Hymenobacter edaphi</name>
    <dbReference type="NCBI Taxonomy" id="2211146"/>
    <lineage>
        <taxon>Bacteria</taxon>
        <taxon>Pseudomonadati</taxon>
        <taxon>Bacteroidota</taxon>
        <taxon>Cytophagia</taxon>
        <taxon>Cytophagales</taxon>
        <taxon>Hymenobacteraceae</taxon>
        <taxon>Hymenobacter</taxon>
    </lineage>
</organism>
<dbReference type="Gene3D" id="2.60.40.10">
    <property type="entry name" value="Immunoglobulins"/>
    <property type="match status" value="7"/>
</dbReference>
<feature type="domain" description="IPT/TIG" evidence="10">
    <location>
        <begin position="808"/>
        <end position="887"/>
    </location>
</feature>
<dbReference type="CDD" id="cd09597">
    <property type="entry name" value="M4_TLP"/>
    <property type="match status" value="1"/>
</dbReference>
<dbReference type="InterPro" id="IPR013856">
    <property type="entry name" value="Peptidase_M4_domain"/>
</dbReference>
<evidence type="ECO:0000313" key="11">
    <source>
        <dbReference type="EMBL" id="RAK64048.1"/>
    </source>
</evidence>
<dbReference type="SUPFAM" id="SSF81296">
    <property type="entry name" value="E set domains"/>
    <property type="match status" value="7"/>
</dbReference>
<keyword evidence="5" id="KW-0378">Hydrolase</keyword>
<gene>
    <name evidence="11" type="ORF">DLM85_19075</name>
</gene>
<evidence type="ECO:0000256" key="4">
    <source>
        <dbReference type="ARBA" id="ARBA00022729"/>
    </source>
</evidence>
<dbReference type="Pfam" id="PF02868">
    <property type="entry name" value="Peptidase_M4_C"/>
    <property type="match status" value="1"/>
</dbReference>
<dbReference type="InterPro" id="IPR013783">
    <property type="entry name" value="Ig-like_fold"/>
</dbReference>
<dbReference type="SUPFAM" id="SSF55486">
    <property type="entry name" value="Metalloproteases ('zincins'), catalytic domain"/>
    <property type="match status" value="1"/>
</dbReference>
<evidence type="ECO:0000256" key="2">
    <source>
        <dbReference type="ARBA" id="ARBA00022670"/>
    </source>
</evidence>
<feature type="domain" description="IPT/TIG" evidence="10">
    <location>
        <begin position="567"/>
        <end position="646"/>
    </location>
</feature>
<dbReference type="Pfam" id="PF01833">
    <property type="entry name" value="TIG"/>
    <property type="match status" value="7"/>
</dbReference>
<dbReference type="Pfam" id="PF07504">
    <property type="entry name" value="FTP"/>
    <property type="match status" value="1"/>
</dbReference>
<dbReference type="CDD" id="cd00102">
    <property type="entry name" value="IPT"/>
    <property type="match status" value="5"/>
</dbReference>
<dbReference type="Proteomes" id="UP000248553">
    <property type="component" value="Unassembled WGS sequence"/>
</dbReference>
<reference evidence="12" key="1">
    <citation type="submission" date="2018-05" db="EMBL/GenBank/DDBJ databases">
        <authorList>
            <person name="Nie L."/>
        </authorList>
    </citation>
    <scope>NUCLEOTIDE SEQUENCE [LARGE SCALE GENOMIC DNA]</scope>
    <source>
        <strain evidence="12">NL</strain>
    </source>
</reference>
<dbReference type="EMBL" id="QHKM01000007">
    <property type="protein sequence ID" value="RAK64048.1"/>
    <property type="molecule type" value="Genomic_DNA"/>
</dbReference>
<comment type="similarity">
    <text evidence="1">Belongs to the peptidase M4 family.</text>
</comment>
<dbReference type="GO" id="GO:0006508">
    <property type="term" value="P:proteolysis"/>
    <property type="evidence" value="ECO:0007669"/>
    <property type="project" value="UniProtKB-KW"/>
</dbReference>
<dbReference type="CDD" id="cd00603">
    <property type="entry name" value="IPT_PCSR"/>
    <property type="match status" value="2"/>
</dbReference>
<feature type="chain" id="PRO_5016461341" description="IPT/TIG domain-containing protein" evidence="9">
    <location>
        <begin position="22"/>
        <end position="1616"/>
    </location>
</feature>
<dbReference type="InterPro" id="IPR050728">
    <property type="entry name" value="Zinc_Metalloprotease_M4"/>
</dbReference>
<dbReference type="Gene3D" id="1.10.390.10">
    <property type="entry name" value="Neutral Protease Domain 2"/>
    <property type="match status" value="1"/>
</dbReference>
<accession>A0A328BFZ1</accession>
<feature type="active site" evidence="8">
    <location>
        <position position="378"/>
    </location>
</feature>
<keyword evidence="12" id="KW-1185">Reference proteome</keyword>
<dbReference type="SMART" id="SM00429">
    <property type="entry name" value="IPT"/>
    <property type="match status" value="5"/>
</dbReference>
<keyword evidence="4 9" id="KW-0732">Signal</keyword>
<dbReference type="Pfam" id="PF01447">
    <property type="entry name" value="Peptidase_M4"/>
    <property type="match status" value="1"/>
</dbReference>
<feature type="active site" description="Proton donor" evidence="8">
    <location>
        <position position="472"/>
    </location>
</feature>
<dbReference type="RefSeq" id="WP_111479769.1">
    <property type="nucleotide sequence ID" value="NZ_QHKM01000007.1"/>
</dbReference>
<keyword evidence="2" id="KW-0645">Protease</keyword>
<evidence type="ECO:0000256" key="8">
    <source>
        <dbReference type="PIRSR" id="PIRSR623612-1"/>
    </source>
</evidence>
<dbReference type="InterPro" id="IPR011096">
    <property type="entry name" value="FTP_domain"/>
</dbReference>
<feature type="domain" description="IPT/TIG" evidence="10">
    <location>
        <begin position="1185"/>
        <end position="1269"/>
    </location>
</feature>
<dbReference type="InterPro" id="IPR023612">
    <property type="entry name" value="Peptidase_M4"/>
</dbReference>
<dbReference type="InterPro" id="IPR001570">
    <property type="entry name" value="Peptidase_M4_C_domain"/>
</dbReference>
<dbReference type="PANTHER" id="PTHR33794:SF1">
    <property type="entry name" value="BACILLOLYSIN"/>
    <property type="match status" value="1"/>
</dbReference>
<dbReference type="Gene3D" id="3.10.170.10">
    <property type="match status" value="1"/>
</dbReference>
<dbReference type="PRINTS" id="PR00730">
    <property type="entry name" value="THERMOLYSIN"/>
</dbReference>
<evidence type="ECO:0000256" key="6">
    <source>
        <dbReference type="ARBA" id="ARBA00022833"/>
    </source>
</evidence>
<protein>
    <recommendedName>
        <fullName evidence="10">IPT/TIG domain-containing protein</fullName>
    </recommendedName>
</protein>
<keyword evidence="6" id="KW-0862">Zinc</keyword>
<evidence type="ECO:0000313" key="12">
    <source>
        <dbReference type="Proteomes" id="UP000248553"/>
    </source>
</evidence>
<comment type="caution">
    <text evidence="11">The sequence shown here is derived from an EMBL/GenBank/DDBJ whole genome shotgun (WGS) entry which is preliminary data.</text>
</comment>
<keyword evidence="3" id="KW-0479">Metal-binding</keyword>
<dbReference type="InterPro" id="IPR002909">
    <property type="entry name" value="IPT_dom"/>
</dbReference>
<feature type="domain" description="IPT/TIG" evidence="10">
    <location>
        <begin position="651"/>
        <end position="727"/>
    </location>
</feature>
<dbReference type="InterPro" id="IPR027268">
    <property type="entry name" value="Peptidase_M4/M1_CTD_sf"/>
</dbReference>
<evidence type="ECO:0000256" key="9">
    <source>
        <dbReference type="SAM" id="SignalP"/>
    </source>
</evidence>
<keyword evidence="7" id="KW-0482">Metalloprotease</keyword>
<dbReference type="PANTHER" id="PTHR33794">
    <property type="entry name" value="BACILLOLYSIN"/>
    <property type="match status" value="1"/>
</dbReference>
<sequence>MRKPFTLLTRARFVGTGLITAAMVLTALPTAVGQTAARAQPGVGAWLRPVAGRPALGQAAGALRQELALTQADDLRLVDAFTDELGQVHQRYQQYYQGVKVEHGRVTLHARDGRAELLSGEVGRAAGQTVQPSLGEAAALQRALQVVGARQYKWQLPGEEQALRAQTGNARASYQPKGELVLVDDYRQPEAGRGLVLAWKFNVYAHQPLSRDWLYIDARTGQLVLRTPIIKHLDATGAGDTRYLGRRTVYADQFGGGYRLREAVHGKGVVTLNMKKGTSYAAAVDFVDNDNNWSAAEYDNANYDNAALDAHIGAQVTQDYWTSIHNRDSFDDKGSVLYSYVHYSTGYENAYWDGLRMTYGDGASSFKPLTAVDVCGHEIGHAVCESTANLAYQNESGGMNEGFSDIWGACVENHLDPTKGIWRIGEDIMRNGTELRSMSNPNAHGQPDTYKGTYWVASTATPTSSNDYGGVHTNSGVLNYWFYLLSVGGSGTNDHGYTFNVPGITMAKAAKIAYRAERVYLSANSTYSNARQATLQAAVDLYGLGSAEVTAVARAWRAVGVEQTEAAPSITGLSASSGVPGDVLTITGTNYGSAYQVRFNGTNAVAATYSSLTSLAVTVPAGATTGPVALTTVTGTATTAGSFTILSPGPAPTLSSYSPAAGAVQGAGVTLSGTNLTGVTSVKVSGVAAAFTVVNATTITLTVPTAGSGPLSVSSPAGSASIPFTVLPALTAFSPLSGAVGTTVTLVGTNLANTLNVKFNGAYASSVAVVNATTVQAQVPLGAGSGPLTLRTADGTATAPVDFVVASALAINSFSPVSGPVGTSITLLGQGFTGTSAVRIAGTAATTFTVASDAELWVTVPAGARSGAISLTTPQGSITSSQLFEVTGTAGAPTITSFSPGSGPVGTTVTIQGSLSGVTAVTFNGTAAAFSFQGMRINATVPAGATSGRITVANAAATALSGTDFFITPANDLLANAIAVGCGSRTLGNTAGSTHTGDPGTACSGASLSASTLGVWYKFVGQGGSVTMNTCPNASYDGQLAVYSGPANATAGSQLSCVAGDDDGCGSASGSRVTFTATSGTTYYIYVTGFEAAVGAFELAVNCASSPAVTAMNPTSGPRGTVVTLTGTNLGSTSGVTFNGVAASNVTASATQVTATVPPTATSGPITLLTGLGNTVAPSFFTVTPGLNAFSPAAGPAGTAVVLTGSFFDGVSGVRFNGTDAASFTINSASQLTAVVPAGATTGPISVLVPGGASVTVASFEVLGIFSATRNQCLSTPAVTSTGSGQWQWLRAANGDLVAAINDQGVALGPVSVEVFLNQGALRTDAGGVEYLNRNWHLTAQNAFAGQRVRVRFYVPDAELATYVAGNDNDASDVSTADDLRLTQYQGPGEDCALTNNSGPDYRLLTPGVQRVTNAGWFALETEVADHFSEFHAHGGNLLPLPVTLTAFTATATAAGSGVQLRWTTAQERNSASFVVERSLDGRTFAALGRVAAAGNSTAPRSYQLTDAALPAGAPTLYYRLQQLDQDGTFAHSVVQVVRVGPAAALALLPNPTSGAATLRGALPHALVQVLDLRGRRVLSATADAAGTARLVLPAHLPAGVYIVRSGAQAARLVKQ</sequence>
<evidence type="ECO:0000259" key="10">
    <source>
        <dbReference type="SMART" id="SM00429"/>
    </source>
</evidence>
<dbReference type="Gene3D" id="3.10.450.490">
    <property type="match status" value="1"/>
</dbReference>
<evidence type="ECO:0000256" key="1">
    <source>
        <dbReference type="ARBA" id="ARBA00009388"/>
    </source>
</evidence>
<dbReference type="OrthoDB" id="291295at2"/>
<dbReference type="GO" id="GO:0046872">
    <property type="term" value="F:metal ion binding"/>
    <property type="evidence" value="ECO:0007669"/>
    <property type="project" value="UniProtKB-KW"/>
</dbReference>
<dbReference type="InterPro" id="IPR014756">
    <property type="entry name" value="Ig_E-set"/>
</dbReference>
<feature type="domain" description="IPT/TIG" evidence="10">
    <location>
        <begin position="1106"/>
        <end position="1184"/>
    </location>
</feature>
<dbReference type="GO" id="GO:0004222">
    <property type="term" value="F:metalloendopeptidase activity"/>
    <property type="evidence" value="ECO:0007669"/>
    <property type="project" value="InterPro"/>
</dbReference>
<evidence type="ECO:0000256" key="3">
    <source>
        <dbReference type="ARBA" id="ARBA00022723"/>
    </source>
</evidence>
<feature type="signal peptide" evidence="9">
    <location>
        <begin position="1"/>
        <end position="21"/>
    </location>
</feature>
<dbReference type="Gene3D" id="2.60.120.380">
    <property type="match status" value="1"/>
</dbReference>
<evidence type="ECO:0000256" key="5">
    <source>
        <dbReference type="ARBA" id="ARBA00022801"/>
    </source>
</evidence>
<proteinExistence type="inferred from homology"/>
<name>A0A328BFZ1_9BACT</name>